<gene>
    <name evidence="2" type="ORF">BaOVIS_029410</name>
</gene>
<dbReference type="OrthoDB" id="365886at2759"/>
<dbReference type="Proteomes" id="UP001057455">
    <property type="component" value="Unassembled WGS sequence"/>
</dbReference>
<dbReference type="AlphaFoldDB" id="A0A9W5TC77"/>
<reference evidence="2" key="1">
    <citation type="submission" date="2019-12" db="EMBL/GenBank/DDBJ databases">
        <title>Genome sequence of Babesia ovis.</title>
        <authorList>
            <person name="Yamagishi J."/>
            <person name="Sevinc F."/>
            <person name="Xuan X."/>
        </authorList>
    </citation>
    <scope>NUCLEOTIDE SEQUENCE</scope>
    <source>
        <strain evidence="2">Selcuk</strain>
    </source>
</reference>
<sequence>MHTSYSGVNKGYINSDRTTLIQCALEKTHENVSKLWTDLEVLTSTLKKSSDCFSELLLLSSQGRKDLAGTPNTKPTNGPSLQSQTKAAQQYKTLVENLESTLHGDIKNLLEQLGTYATNGATTKHRIPVELGTHKMTPDELIFTLMWLPNSGSGDTSRESSLRKSIVETHFELINATKFYNELRDCDDLPHTRHNLSYMANHRVERTKHMLSRFIRELIALDSVYEDFFYEYLTAKENADLDTGSINPDTLKDIRNAISTFNSNVSGDMMRSHEERLSSCVSEMVSLLAKLTKAFNYNQ</sequence>
<proteinExistence type="predicted"/>
<feature type="compositionally biased region" description="Polar residues" evidence="1">
    <location>
        <begin position="70"/>
        <end position="88"/>
    </location>
</feature>
<comment type="caution">
    <text evidence="2">The sequence shown here is derived from an EMBL/GenBank/DDBJ whole genome shotgun (WGS) entry which is preliminary data.</text>
</comment>
<evidence type="ECO:0000256" key="1">
    <source>
        <dbReference type="SAM" id="MobiDB-lite"/>
    </source>
</evidence>
<evidence type="ECO:0000313" key="3">
    <source>
        <dbReference type="Proteomes" id="UP001057455"/>
    </source>
</evidence>
<protein>
    <submittedName>
        <fullName evidence="2">Proline-rich 16-like, putative</fullName>
    </submittedName>
</protein>
<name>A0A9W5TC77_BABOV</name>
<organism evidence="2 3">
    <name type="scientific">Babesia ovis</name>
    <dbReference type="NCBI Taxonomy" id="5869"/>
    <lineage>
        <taxon>Eukaryota</taxon>
        <taxon>Sar</taxon>
        <taxon>Alveolata</taxon>
        <taxon>Apicomplexa</taxon>
        <taxon>Aconoidasida</taxon>
        <taxon>Piroplasmida</taxon>
        <taxon>Babesiidae</taxon>
        <taxon>Babesia</taxon>
    </lineage>
</organism>
<evidence type="ECO:0000313" key="2">
    <source>
        <dbReference type="EMBL" id="GFE55537.1"/>
    </source>
</evidence>
<feature type="region of interest" description="Disordered" evidence="1">
    <location>
        <begin position="65"/>
        <end position="88"/>
    </location>
</feature>
<accession>A0A9W5TC77</accession>
<keyword evidence="3" id="KW-1185">Reference proteome</keyword>
<dbReference type="EMBL" id="BLIY01000022">
    <property type="protein sequence ID" value="GFE55537.1"/>
    <property type="molecule type" value="Genomic_DNA"/>
</dbReference>